<dbReference type="Proteomes" id="UP000442695">
    <property type="component" value="Unassembled WGS sequence"/>
</dbReference>
<dbReference type="EMBL" id="WOWR01000004">
    <property type="protein sequence ID" value="KAF0255921.1"/>
    <property type="molecule type" value="Genomic_DNA"/>
</dbReference>
<evidence type="ECO:0000313" key="3">
    <source>
        <dbReference type="EMBL" id="QJQ11319.1"/>
    </source>
</evidence>
<dbReference type="EMBL" id="CP050951">
    <property type="protein sequence ID" value="QJQ11319.1"/>
    <property type="molecule type" value="Genomic_DNA"/>
</dbReference>
<dbReference type="OrthoDB" id="8614104at2"/>
<dbReference type="Proteomes" id="UP000076857">
    <property type="component" value="Chromosome"/>
</dbReference>
<sequence length="348" mass="38407">MSADGYLEDEATRHAIYVQLYAAHNAEEIAVFIAQAIDMAKSRVAEGLSAYGTRRYEQQIRVLQKDLAGIYTGMKGQMELELQSFAGVEAKYNIDLLEQVVKPRVQLNTPSPQIVTSAAKLDPMALEARKGVQKISISGALDEFGTKKAADILSEIKIGSALGETTPAIARRLNSLHQVQRDQASSLVRTATNHIASTARVETLKANDDILLGMRRIATLDSRTSLYCMSIDQTVIPLDGPRPPYHWNCRTTIIPALKPEYERKIPGSTRPSVGPDGIKPVASDTSYPEWLARQSAGFQKEVLGPSRYALFKKGELPIERFTDANGKTLNLQQLREREPIAFERAGLN</sequence>
<gene>
    <name evidence="3" type="ORF">A3L25_018455</name>
    <name evidence="2" type="ORF">GN299_05445</name>
</gene>
<dbReference type="AlphaFoldDB" id="A0A7H5R5V0"/>
<dbReference type="InterPro" id="IPR017029">
    <property type="entry name" value="Phage_head_put"/>
</dbReference>
<evidence type="ECO:0000313" key="4">
    <source>
        <dbReference type="Proteomes" id="UP000076857"/>
    </source>
</evidence>
<protein>
    <submittedName>
        <fullName evidence="2">Phage head morphogenesis protein</fullName>
    </submittedName>
</protein>
<dbReference type="PIRSF" id="PIRSF034565">
    <property type="entry name" value="UCP034565"/>
    <property type="match status" value="1"/>
</dbReference>
<organism evidence="2 5">
    <name type="scientific">Pseudomonas putida</name>
    <name type="common">Arthrobacter siderocapsulatus</name>
    <dbReference type="NCBI Taxonomy" id="303"/>
    <lineage>
        <taxon>Bacteria</taxon>
        <taxon>Pseudomonadati</taxon>
        <taxon>Pseudomonadota</taxon>
        <taxon>Gammaproteobacteria</taxon>
        <taxon>Pseudomonadales</taxon>
        <taxon>Pseudomonadaceae</taxon>
        <taxon>Pseudomonas</taxon>
    </lineage>
</organism>
<accession>A0A7H5R5V0</accession>
<reference evidence="2 5" key="2">
    <citation type="submission" date="2019-12" db="EMBL/GenBank/DDBJ databases">
        <authorList>
            <person name="Woiski C."/>
        </authorList>
    </citation>
    <scope>NUCLEOTIDE SEQUENCE [LARGE SCALE GENOMIC DNA]</scope>
    <source>
        <strain evidence="2 5">BOE100</strain>
    </source>
</reference>
<reference evidence="3 4" key="3">
    <citation type="submission" date="2020-04" db="EMBL/GenBank/DDBJ databases">
        <title>Complete genome sequence of Pseudomonas putida strain JQ581.</title>
        <authorList>
            <person name="Mu Y."/>
        </authorList>
    </citation>
    <scope>NUCLEOTIDE SEQUENCE [LARGE SCALE GENOMIC DNA]</scope>
    <source>
        <strain evidence="3 4">JQ581</strain>
    </source>
</reference>
<dbReference type="RefSeq" id="WP_063426740.1">
    <property type="nucleotide sequence ID" value="NZ_CP050951.1"/>
</dbReference>
<dbReference type="Pfam" id="PF04233">
    <property type="entry name" value="Phage_Mu_F"/>
    <property type="match status" value="1"/>
</dbReference>
<name>A0A7H5R5V0_PSEPU</name>
<reference evidence="3 4" key="1">
    <citation type="submission" date="2016-04" db="EMBL/GenBank/DDBJ databases">
        <authorList>
            <person name="Qiu J."/>
        </authorList>
    </citation>
    <scope>NUCLEOTIDE SEQUENCE [LARGE SCALE GENOMIC DNA]</scope>
    <source>
        <strain evidence="3 4">JQ581</strain>
    </source>
</reference>
<proteinExistence type="predicted"/>
<evidence type="ECO:0000313" key="5">
    <source>
        <dbReference type="Proteomes" id="UP000442695"/>
    </source>
</evidence>
<evidence type="ECO:0000313" key="2">
    <source>
        <dbReference type="EMBL" id="KAF0255921.1"/>
    </source>
</evidence>
<feature type="domain" description="Phage head morphogenesis" evidence="1">
    <location>
        <begin position="155"/>
        <end position="254"/>
    </location>
</feature>
<evidence type="ECO:0000259" key="1">
    <source>
        <dbReference type="Pfam" id="PF04233"/>
    </source>
</evidence>
<dbReference type="InterPro" id="IPR006528">
    <property type="entry name" value="Phage_head_morphogenesis_dom"/>
</dbReference>